<feature type="non-terminal residue" evidence="7">
    <location>
        <position position="552"/>
    </location>
</feature>
<dbReference type="InterPro" id="IPR011011">
    <property type="entry name" value="Znf_FYVE_PHD"/>
</dbReference>
<feature type="region of interest" description="Disordered" evidence="5">
    <location>
        <begin position="513"/>
        <end position="552"/>
    </location>
</feature>
<dbReference type="AlphaFoldDB" id="A0A7J6RTN7"/>
<name>A0A7J6RTN7_PEROL</name>
<keyword evidence="1" id="KW-0479">Metal-binding</keyword>
<dbReference type="Gene3D" id="3.30.40.10">
    <property type="entry name" value="Zinc/RING finger domain, C3HC4 (zinc finger)"/>
    <property type="match status" value="1"/>
</dbReference>
<evidence type="ECO:0000256" key="5">
    <source>
        <dbReference type="SAM" id="MobiDB-lite"/>
    </source>
</evidence>
<protein>
    <recommendedName>
        <fullName evidence="6">PHD-type domain-containing protein</fullName>
    </recommendedName>
</protein>
<dbReference type="CDD" id="cd15489">
    <property type="entry name" value="PHD_SF"/>
    <property type="match status" value="1"/>
</dbReference>
<dbReference type="EMBL" id="JABANO010023357">
    <property type="protein sequence ID" value="KAF4723676.1"/>
    <property type="molecule type" value="Genomic_DNA"/>
</dbReference>
<keyword evidence="4" id="KW-0175">Coiled coil</keyword>
<feature type="non-terminal residue" evidence="7">
    <location>
        <position position="1"/>
    </location>
</feature>
<evidence type="ECO:0000259" key="6">
    <source>
        <dbReference type="Pfam" id="PF00628"/>
    </source>
</evidence>
<evidence type="ECO:0000256" key="3">
    <source>
        <dbReference type="ARBA" id="ARBA00022833"/>
    </source>
</evidence>
<comment type="caution">
    <text evidence="7">The sequence shown here is derived from an EMBL/GenBank/DDBJ whole genome shotgun (WGS) entry which is preliminary data.</text>
</comment>
<accession>A0A7J6RTN7</accession>
<dbReference type="SUPFAM" id="SSF57903">
    <property type="entry name" value="FYVE/PHD zinc finger"/>
    <property type="match status" value="1"/>
</dbReference>
<evidence type="ECO:0000313" key="7">
    <source>
        <dbReference type="EMBL" id="KAF4723676.1"/>
    </source>
</evidence>
<feature type="region of interest" description="Disordered" evidence="5">
    <location>
        <begin position="383"/>
        <end position="406"/>
    </location>
</feature>
<dbReference type="InterPro" id="IPR013083">
    <property type="entry name" value="Znf_RING/FYVE/PHD"/>
</dbReference>
<proteinExistence type="predicted"/>
<feature type="domain" description="PHD-type" evidence="6">
    <location>
        <begin position="156"/>
        <end position="199"/>
    </location>
</feature>
<evidence type="ECO:0000313" key="8">
    <source>
        <dbReference type="Proteomes" id="UP000553632"/>
    </source>
</evidence>
<dbReference type="Proteomes" id="UP000553632">
    <property type="component" value="Unassembled WGS sequence"/>
</dbReference>
<dbReference type="InterPro" id="IPR019787">
    <property type="entry name" value="Znf_PHD-finger"/>
</dbReference>
<evidence type="ECO:0000256" key="4">
    <source>
        <dbReference type="SAM" id="Coils"/>
    </source>
</evidence>
<dbReference type="GO" id="GO:0008270">
    <property type="term" value="F:zinc ion binding"/>
    <property type="evidence" value="ECO:0007669"/>
    <property type="project" value="UniProtKB-KW"/>
</dbReference>
<feature type="coiled-coil region" evidence="4">
    <location>
        <begin position="346"/>
        <end position="373"/>
    </location>
</feature>
<evidence type="ECO:0000256" key="2">
    <source>
        <dbReference type="ARBA" id="ARBA00022771"/>
    </source>
</evidence>
<keyword evidence="2" id="KW-0863">Zinc-finger</keyword>
<keyword evidence="3" id="KW-0862">Zinc</keyword>
<sequence length="552" mass="60823">GPDTALSRCKGARHGIAVEGPGTAVSHCKGDGNGIKSDCSTLSDWGIAGCLNDGLNLVLASYEGGGRRLTPHANVGVFISDTQLAEAPEALYPQSDCCAPILSELVLSDGQGCAWSSFIHNLDAFAPGADWAMKLTSHQPMSPILSWVAETSLGDQQREDLLGCAGCDTWVHRKCEDPSLRIGVYDTEFLMVNYYCFDCRASMDCEIEWRYPRDLLLESQRDGEEGVLILKRPLLWCGARKNVSHPIIIGTAPARYLVEWQPPPTVGFDFRHDRDDKRVVIAMAATRLQDEKLEWERLHFTASSTKQLLGWDEIMSRKHYSKPRGVWAMARSLFADPDVPVLEVLSEDAKSQYHNIREELEDWQKEYDHLVATVGCDGQISSDDEAQHKVKRRKVESSRGIGRPRKADKAIERPFKGSDSWAAARGRLGNCGPMRNFTAMLLEAPQTRATEGDDEEVETALKAPSVVWARIPVRGPSWTPAVLTHVLKGEAITAPYMVYFLEREQLPVAHLRPSQSASSVVGDASTVSESGAEGSVKETSSEPTVSAEEKSE</sequence>
<keyword evidence="8" id="KW-1185">Reference proteome</keyword>
<evidence type="ECO:0000256" key="1">
    <source>
        <dbReference type="ARBA" id="ARBA00022723"/>
    </source>
</evidence>
<feature type="compositionally biased region" description="Polar residues" evidence="5">
    <location>
        <begin position="513"/>
        <end position="529"/>
    </location>
</feature>
<gene>
    <name evidence="7" type="ORF">FOZ63_030150</name>
</gene>
<dbReference type="OMA" id="HRKCEDP"/>
<reference evidence="7 8" key="1">
    <citation type="submission" date="2020-04" db="EMBL/GenBank/DDBJ databases">
        <title>Perkinsus olseni comparative genomics.</title>
        <authorList>
            <person name="Bogema D.R."/>
        </authorList>
    </citation>
    <scope>NUCLEOTIDE SEQUENCE [LARGE SCALE GENOMIC DNA]</scope>
    <source>
        <strain evidence="7 8">ATCC PRA-207</strain>
    </source>
</reference>
<organism evidence="7 8">
    <name type="scientific">Perkinsus olseni</name>
    <name type="common">Perkinsus atlanticus</name>
    <dbReference type="NCBI Taxonomy" id="32597"/>
    <lineage>
        <taxon>Eukaryota</taxon>
        <taxon>Sar</taxon>
        <taxon>Alveolata</taxon>
        <taxon>Perkinsozoa</taxon>
        <taxon>Perkinsea</taxon>
        <taxon>Perkinsida</taxon>
        <taxon>Perkinsidae</taxon>
        <taxon>Perkinsus</taxon>
    </lineage>
</organism>
<dbReference type="Pfam" id="PF00628">
    <property type="entry name" value="PHD"/>
    <property type="match status" value="1"/>
</dbReference>